<evidence type="ECO:0000313" key="2">
    <source>
        <dbReference type="EMBL" id="KAF0021672.1"/>
    </source>
</evidence>
<reference evidence="2 3" key="1">
    <citation type="submission" date="2019-06" db="EMBL/GenBank/DDBJ databases">
        <title>Draft genomes of female and male turbot (Scophthalmus maximus).</title>
        <authorList>
            <person name="Xu H."/>
            <person name="Xu X.-W."/>
            <person name="Shao C."/>
            <person name="Chen S."/>
        </authorList>
    </citation>
    <scope>NUCLEOTIDE SEQUENCE [LARGE SCALE GENOMIC DNA]</scope>
    <source>
        <strain evidence="2">Ysfricsl-2016a</strain>
        <tissue evidence="2">Blood</tissue>
    </source>
</reference>
<accession>A0A6A4RRL8</accession>
<dbReference type="AlphaFoldDB" id="A0A6A4RRL8"/>
<feature type="region of interest" description="Disordered" evidence="1">
    <location>
        <begin position="41"/>
        <end position="62"/>
    </location>
</feature>
<dbReference type="EMBL" id="VEVO01003262">
    <property type="protein sequence ID" value="KAF0021672.1"/>
    <property type="molecule type" value="Genomic_DNA"/>
</dbReference>
<name>A0A6A4RRL8_SCOMX</name>
<evidence type="ECO:0000256" key="1">
    <source>
        <dbReference type="SAM" id="MobiDB-lite"/>
    </source>
</evidence>
<protein>
    <submittedName>
        <fullName evidence="2">Uncharacterized protein</fullName>
    </submittedName>
</protein>
<comment type="caution">
    <text evidence="2">The sequence shown here is derived from an EMBL/GenBank/DDBJ whole genome shotgun (WGS) entry which is preliminary data.</text>
</comment>
<evidence type="ECO:0000313" key="3">
    <source>
        <dbReference type="Proteomes" id="UP000438429"/>
    </source>
</evidence>
<sequence length="117" mass="13123">MSSERLWAYFILNFEDEKNARYVTLSTENKVSVSSGAVVSEAAQGTAGRPQQVQSALHRTRRQLQPDVWSPDKGGIKLKEQRRVDYVIINSAHCALDGYSHESLKLNLVASLQPEYS</sequence>
<dbReference type="Proteomes" id="UP000438429">
    <property type="component" value="Unassembled WGS sequence"/>
</dbReference>
<proteinExistence type="predicted"/>
<organism evidence="2 3">
    <name type="scientific">Scophthalmus maximus</name>
    <name type="common">Turbot</name>
    <name type="synonym">Psetta maxima</name>
    <dbReference type="NCBI Taxonomy" id="52904"/>
    <lineage>
        <taxon>Eukaryota</taxon>
        <taxon>Metazoa</taxon>
        <taxon>Chordata</taxon>
        <taxon>Craniata</taxon>
        <taxon>Vertebrata</taxon>
        <taxon>Euteleostomi</taxon>
        <taxon>Actinopterygii</taxon>
        <taxon>Neopterygii</taxon>
        <taxon>Teleostei</taxon>
        <taxon>Neoteleostei</taxon>
        <taxon>Acanthomorphata</taxon>
        <taxon>Carangaria</taxon>
        <taxon>Pleuronectiformes</taxon>
        <taxon>Pleuronectoidei</taxon>
        <taxon>Scophthalmidae</taxon>
        <taxon>Scophthalmus</taxon>
    </lineage>
</organism>
<gene>
    <name evidence="2" type="ORF">F2P81_026075</name>
</gene>